<sequence length="127" mass="14494">MPQTPKKVQWKVLENEMCSRGVDMDDKYKAHYAVQARRSQSVTGKRKWEDSVPSSSVAWSQSCSQPPHDDSGLQDVKMVKKAKTVMKNAQKKMNCLGKKEEADGRVFDMKLKHLLSGKRKAGKKDRR</sequence>
<gene>
    <name evidence="2" type="ORF">TREES_T100011950</name>
</gene>
<reference evidence="3" key="1">
    <citation type="submission" date="2012-07" db="EMBL/GenBank/DDBJ databases">
        <title>Genome of the Chinese tree shrew, a rising model animal genetically related to primates.</title>
        <authorList>
            <person name="Zhang G."/>
            <person name="Fan Y."/>
            <person name="Yao Y."/>
            <person name="Huang Z."/>
        </authorList>
    </citation>
    <scope>NUCLEOTIDE SEQUENCE [LARGE SCALE GENOMIC DNA]</scope>
</reference>
<evidence type="ECO:0000313" key="3">
    <source>
        <dbReference type="Proteomes" id="UP000011518"/>
    </source>
</evidence>
<evidence type="ECO:0000256" key="1">
    <source>
        <dbReference type="SAM" id="MobiDB-lite"/>
    </source>
</evidence>
<feature type="region of interest" description="Disordered" evidence="1">
    <location>
        <begin position="39"/>
        <end position="73"/>
    </location>
</feature>
<reference evidence="3" key="2">
    <citation type="journal article" date="2013" name="Nat. Commun.">
        <title>Genome of the Chinese tree shrew.</title>
        <authorList>
            <person name="Fan Y."/>
            <person name="Huang Z.Y."/>
            <person name="Cao C.C."/>
            <person name="Chen C.S."/>
            <person name="Chen Y.X."/>
            <person name="Fan D.D."/>
            <person name="He J."/>
            <person name="Hou H.L."/>
            <person name="Hu L."/>
            <person name="Hu X.T."/>
            <person name="Jiang X.T."/>
            <person name="Lai R."/>
            <person name="Lang Y.S."/>
            <person name="Liang B."/>
            <person name="Liao S.G."/>
            <person name="Mu D."/>
            <person name="Ma Y.Y."/>
            <person name="Niu Y.Y."/>
            <person name="Sun X.Q."/>
            <person name="Xia J.Q."/>
            <person name="Xiao J."/>
            <person name="Xiong Z.Q."/>
            <person name="Xu L."/>
            <person name="Yang L."/>
            <person name="Zhang Y."/>
            <person name="Zhao W."/>
            <person name="Zhao X.D."/>
            <person name="Zheng Y.T."/>
            <person name="Zhou J.M."/>
            <person name="Zhu Y.B."/>
            <person name="Zhang G.J."/>
            <person name="Wang J."/>
            <person name="Yao Y.G."/>
        </authorList>
    </citation>
    <scope>NUCLEOTIDE SEQUENCE [LARGE SCALE GENOMIC DNA]</scope>
</reference>
<dbReference type="InParanoid" id="L9KV02"/>
<protein>
    <submittedName>
        <fullName evidence="2">Nucleolar GTP-binding protein 1</fullName>
    </submittedName>
</protein>
<evidence type="ECO:0000313" key="2">
    <source>
        <dbReference type="EMBL" id="ELW64982.1"/>
    </source>
</evidence>
<dbReference type="AlphaFoldDB" id="L9KV02"/>
<feature type="compositionally biased region" description="Low complexity" evidence="1">
    <location>
        <begin position="51"/>
        <end position="66"/>
    </location>
</feature>
<dbReference type="EMBL" id="KB320704">
    <property type="protein sequence ID" value="ELW64982.1"/>
    <property type="molecule type" value="Genomic_DNA"/>
</dbReference>
<accession>L9KV02</accession>
<dbReference type="STRING" id="246437.L9KV02"/>
<name>L9KV02_TUPCH</name>
<organism evidence="2 3">
    <name type="scientific">Tupaia chinensis</name>
    <name type="common">Chinese tree shrew</name>
    <name type="synonym">Tupaia belangeri chinensis</name>
    <dbReference type="NCBI Taxonomy" id="246437"/>
    <lineage>
        <taxon>Eukaryota</taxon>
        <taxon>Metazoa</taxon>
        <taxon>Chordata</taxon>
        <taxon>Craniata</taxon>
        <taxon>Vertebrata</taxon>
        <taxon>Euteleostomi</taxon>
        <taxon>Mammalia</taxon>
        <taxon>Eutheria</taxon>
        <taxon>Euarchontoglires</taxon>
        <taxon>Scandentia</taxon>
        <taxon>Tupaiidae</taxon>
        <taxon>Tupaia</taxon>
    </lineage>
</organism>
<proteinExistence type="predicted"/>
<dbReference type="Proteomes" id="UP000011518">
    <property type="component" value="Unassembled WGS sequence"/>
</dbReference>
<keyword evidence="3" id="KW-1185">Reference proteome</keyword>